<evidence type="ECO:0000313" key="10">
    <source>
        <dbReference type="EMBL" id="SCB77074.1"/>
    </source>
</evidence>
<dbReference type="GO" id="GO:0005886">
    <property type="term" value="C:plasma membrane"/>
    <property type="evidence" value="ECO:0007669"/>
    <property type="project" value="UniProtKB-SubCell"/>
</dbReference>
<organism evidence="10 11">
    <name type="scientific">Gilliamella intestini</name>
    <dbReference type="NCBI Taxonomy" id="1798183"/>
    <lineage>
        <taxon>Bacteria</taxon>
        <taxon>Pseudomonadati</taxon>
        <taxon>Pseudomonadota</taxon>
        <taxon>Gammaproteobacteria</taxon>
        <taxon>Orbales</taxon>
        <taxon>Orbaceae</taxon>
        <taxon>Gilliamella</taxon>
    </lineage>
</organism>
<evidence type="ECO:0000259" key="9">
    <source>
        <dbReference type="PROSITE" id="PS50850"/>
    </source>
</evidence>
<feature type="transmembrane region" description="Helical" evidence="8">
    <location>
        <begin position="296"/>
        <end position="319"/>
    </location>
</feature>
<feature type="transmembrane region" description="Helical" evidence="8">
    <location>
        <begin position="201"/>
        <end position="218"/>
    </location>
</feature>
<keyword evidence="3" id="KW-1003">Cell membrane</keyword>
<dbReference type="InterPro" id="IPR036259">
    <property type="entry name" value="MFS_trans_sf"/>
</dbReference>
<feature type="transmembrane region" description="Helical" evidence="8">
    <location>
        <begin position="44"/>
        <end position="64"/>
    </location>
</feature>
<feature type="transmembrane region" description="Helical" evidence="8">
    <location>
        <begin position="417"/>
        <end position="436"/>
    </location>
</feature>
<dbReference type="GO" id="GO:0030395">
    <property type="term" value="F:lactose binding"/>
    <property type="evidence" value="ECO:0007669"/>
    <property type="project" value="TreeGrafter"/>
</dbReference>
<evidence type="ECO:0000256" key="8">
    <source>
        <dbReference type="SAM" id="Phobius"/>
    </source>
</evidence>
<keyword evidence="2" id="KW-0813">Transport</keyword>
<dbReference type="GO" id="GO:0015528">
    <property type="term" value="F:lactose:proton symporter activity"/>
    <property type="evidence" value="ECO:0007669"/>
    <property type="project" value="TreeGrafter"/>
</dbReference>
<feature type="transmembrane region" description="Helical" evidence="8">
    <location>
        <begin position="76"/>
        <end position="96"/>
    </location>
</feature>
<protein>
    <submittedName>
        <fullName evidence="10">MFS transporter, OHS family, lactose permease</fullName>
    </submittedName>
</protein>
<keyword evidence="5 8" id="KW-0812">Transmembrane</keyword>
<keyword evidence="7 8" id="KW-0472">Membrane</keyword>
<dbReference type="AlphaFoldDB" id="A0A1C3Z3T9"/>
<feature type="transmembrane region" description="Helical" evidence="8">
    <location>
        <begin position="6"/>
        <end position="23"/>
    </location>
</feature>
<dbReference type="STRING" id="1798183.GA0061080_10031"/>
<dbReference type="PANTHER" id="PTHR23522:SF10">
    <property type="entry name" value="3-PHENYLPROPIONIC ACID TRANSPORTER-RELATED"/>
    <property type="match status" value="1"/>
</dbReference>
<name>A0A1C3Z3T9_9GAMM</name>
<comment type="subcellular location">
    <subcellularLocation>
        <location evidence="1">Cell inner membrane</location>
        <topology evidence="1">Multi-pass membrane protein</topology>
    </subcellularLocation>
</comment>
<sequence>MIIGSIYFVSNMAIMLTLNIIDFQQYNRVINMNMIKNRNYWFSSGYLITFYAAWSLWWSFYAIWLKSKIGLSGEQLGIVYAANSAAAMFFMIFYGIIQDKLQIGKAVVTFQSIVMILIGPFLIYVYEPLLQNNFIWGVCIGAPVLSASFISGSALIDSFIERISRLFGFKFGSARFWGSFGYAAATFVAGILFSIDPHINFWMASVVAVIFFTINIVFKPKHYQTLPIGNNNTALTEKTTTIPTMAEIFSLFGLQKFWLFVLFVIGTYSFYTIYDQQLFPNFYTSFFKKTEDGDKIYGYLNSFQVFLEAACMVIAPYFINKMGAKKSLLVAALVMICRIALSATLDNIYLISFVKLFHAIEIPLFILAMFKYIVGNFDARLSATLYLVGFNISSNLGVIVLSWFVGKLFDNTGYATTFYVLAGVVLITSIIAIFTLSDEKKAKQQ</sequence>
<proteinExistence type="predicted"/>
<feature type="transmembrane region" description="Helical" evidence="8">
    <location>
        <begin position="133"/>
        <end position="156"/>
    </location>
</feature>
<feature type="domain" description="Major facilitator superfamily (MFS) profile" evidence="9">
    <location>
        <begin position="1"/>
        <end position="440"/>
    </location>
</feature>
<feature type="transmembrane region" description="Helical" evidence="8">
    <location>
        <begin position="328"/>
        <end position="350"/>
    </location>
</feature>
<evidence type="ECO:0000256" key="5">
    <source>
        <dbReference type="ARBA" id="ARBA00022692"/>
    </source>
</evidence>
<dbReference type="Pfam" id="PF01306">
    <property type="entry name" value="LacY_symp"/>
    <property type="match status" value="1"/>
</dbReference>
<evidence type="ECO:0000256" key="2">
    <source>
        <dbReference type="ARBA" id="ARBA00022448"/>
    </source>
</evidence>
<feature type="transmembrane region" description="Helical" evidence="8">
    <location>
        <begin position="356"/>
        <end position="374"/>
    </location>
</feature>
<evidence type="ECO:0000256" key="4">
    <source>
        <dbReference type="ARBA" id="ARBA00022519"/>
    </source>
</evidence>
<evidence type="ECO:0000256" key="1">
    <source>
        <dbReference type="ARBA" id="ARBA00004429"/>
    </source>
</evidence>
<feature type="transmembrane region" description="Helical" evidence="8">
    <location>
        <begin position="176"/>
        <end position="195"/>
    </location>
</feature>
<feature type="transmembrane region" description="Helical" evidence="8">
    <location>
        <begin position="386"/>
        <end position="405"/>
    </location>
</feature>
<keyword evidence="11" id="KW-1185">Reference proteome</keyword>
<evidence type="ECO:0000256" key="3">
    <source>
        <dbReference type="ARBA" id="ARBA00022475"/>
    </source>
</evidence>
<gene>
    <name evidence="10" type="ORF">GA0061080_10031</name>
</gene>
<dbReference type="Proteomes" id="UP000199698">
    <property type="component" value="Unassembled WGS sequence"/>
</dbReference>
<accession>A0A1C3Z3T9</accession>
<reference evidence="11" key="1">
    <citation type="submission" date="2016-08" db="EMBL/GenBank/DDBJ databases">
        <authorList>
            <person name="Varghese N."/>
            <person name="Submissions Spin"/>
        </authorList>
    </citation>
    <scope>NUCLEOTIDE SEQUENCE [LARGE SCALE GENOMIC DNA]</scope>
    <source>
        <strain evidence="11">R-53144</strain>
    </source>
</reference>
<dbReference type="NCBIfam" id="TIGR00882">
    <property type="entry name" value="2A0105"/>
    <property type="match status" value="1"/>
</dbReference>
<dbReference type="NCBIfam" id="NF007077">
    <property type="entry name" value="PRK09528.1"/>
    <property type="match status" value="1"/>
</dbReference>
<dbReference type="PROSITE" id="PS50850">
    <property type="entry name" value="MFS"/>
    <property type="match status" value="1"/>
</dbReference>
<evidence type="ECO:0000256" key="6">
    <source>
        <dbReference type="ARBA" id="ARBA00022989"/>
    </source>
</evidence>
<feature type="transmembrane region" description="Helical" evidence="8">
    <location>
        <begin position="257"/>
        <end position="274"/>
    </location>
</feature>
<keyword evidence="6 8" id="KW-1133">Transmembrane helix</keyword>
<dbReference type="EMBL" id="FMBA01000003">
    <property type="protein sequence ID" value="SCB77074.1"/>
    <property type="molecule type" value="Genomic_DNA"/>
</dbReference>
<evidence type="ECO:0000313" key="11">
    <source>
        <dbReference type="Proteomes" id="UP000199698"/>
    </source>
</evidence>
<dbReference type="Gene3D" id="1.20.1250.20">
    <property type="entry name" value="MFS general substrate transporter like domains"/>
    <property type="match status" value="2"/>
</dbReference>
<dbReference type="SUPFAM" id="SSF103473">
    <property type="entry name" value="MFS general substrate transporter"/>
    <property type="match status" value="1"/>
</dbReference>
<keyword evidence="4" id="KW-0997">Cell inner membrane</keyword>
<evidence type="ECO:0000256" key="7">
    <source>
        <dbReference type="ARBA" id="ARBA00023136"/>
    </source>
</evidence>
<dbReference type="InterPro" id="IPR000576">
    <property type="entry name" value="LacY/RafB_perm_fam"/>
</dbReference>
<dbReference type="PRINTS" id="PR00174">
    <property type="entry name" value="LACYSMPORT"/>
</dbReference>
<dbReference type="PANTHER" id="PTHR23522">
    <property type="entry name" value="BLL5896 PROTEIN"/>
    <property type="match status" value="1"/>
</dbReference>
<feature type="transmembrane region" description="Helical" evidence="8">
    <location>
        <begin position="108"/>
        <end position="127"/>
    </location>
</feature>
<dbReference type="InterPro" id="IPR020846">
    <property type="entry name" value="MFS_dom"/>
</dbReference>